<accession>A0AAW1MEC8</accession>
<reference evidence="2 3" key="1">
    <citation type="journal article" date="2024" name="BMC Genomics">
        <title>De novo assembly and annotation of Popillia japonica's genome with initial clues to its potential as an invasive pest.</title>
        <authorList>
            <person name="Cucini C."/>
            <person name="Boschi S."/>
            <person name="Funari R."/>
            <person name="Cardaioli E."/>
            <person name="Iannotti N."/>
            <person name="Marturano G."/>
            <person name="Paoli F."/>
            <person name="Bruttini M."/>
            <person name="Carapelli A."/>
            <person name="Frati F."/>
            <person name="Nardi F."/>
        </authorList>
    </citation>
    <scope>NUCLEOTIDE SEQUENCE [LARGE SCALE GENOMIC DNA]</scope>
    <source>
        <strain evidence="2">DMR45628</strain>
    </source>
</reference>
<dbReference type="Proteomes" id="UP001458880">
    <property type="component" value="Unassembled WGS sequence"/>
</dbReference>
<keyword evidence="3" id="KW-1185">Reference proteome</keyword>
<dbReference type="AlphaFoldDB" id="A0AAW1MEC8"/>
<feature type="region of interest" description="Disordered" evidence="1">
    <location>
        <begin position="65"/>
        <end position="88"/>
    </location>
</feature>
<evidence type="ECO:0000313" key="2">
    <source>
        <dbReference type="EMBL" id="KAK9744343.1"/>
    </source>
</evidence>
<gene>
    <name evidence="2" type="ORF">QE152_g7839</name>
</gene>
<evidence type="ECO:0000256" key="1">
    <source>
        <dbReference type="SAM" id="MobiDB-lite"/>
    </source>
</evidence>
<feature type="compositionally biased region" description="Polar residues" evidence="1">
    <location>
        <begin position="74"/>
        <end position="88"/>
    </location>
</feature>
<comment type="caution">
    <text evidence="2">The sequence shown here is derived from an EMBL/GenBank/DDBJ whole genome shotgun (WGS) entry which is preliminary data.</text>
</comment>
<proteinExistence type="predicted"/>
<evidence type="ECO:0000313" key="3">
    <source>
        <dbReference type="Proteomes" id="UP001458880"/>
    </source>
</evidence>
<organism evidence="2 3">
    <name type="scientific">Popillia japonica</name>
    <name type="common">Japanese beetle</name>
    <dbReference type="NCBI Taxonomy" id="7064"/>
    <lineage>
        <taxon>Eukaryota</taxon>
        <taxon>Metazoa</taxon>
        <taxon>Ecdysozoa</taxon>
        <taxon>Arthropoda</taxon>
        <taxon>Hexapoda</taxon>
        <taxon>Insecta</taxon>
        <taxon>Pterygota</taxon>
        <taxon>Neoptera</taxon>
        <taxon>Endopterygota</taxon>
        <taxon>Coleoptera</taxon>
        <taxon>Polyphaga</taxon>
        <taxon>Scarabaeiformia</taxon>
        <taxon>Scarabaeidae</taxon>
        <taxon>Rutelinae</taxon>
        <taxon>Popillia</taxon>
    </lineage>
</organism>
<sequence length="88" mass="9372">MKHRHPLYTGWGDKDVAKGLVFSISEHHAHVDPPGMASPLGNFQGSTPRLSATILSISEHHAHVDPPGMASPLGNFQGSTPRLSATIL</sequence>
<dbReference type="EMBL" id="JASPKY010000059">
    <property type="protein sequence ID" value="KAK9744343.1"/>
    <property type="molecule type" value="Genomic_DNA"/>
</dbReference>
<name>A0AAW1MEC8_POPJA</name>
<protein>
    <submittedName>
        <fullName evidence="2">Uncharacterized protein</fullName>
    </submittedName>
</protein>